<gene>
    <name evidence="1" type="ORF">BJ999_007227</name>
</gene>
<evidence type="ECO:0000313" key="2">
    <source>
        <dbReference type="Proteomes" id="UP000591272"/>
    </source>
</evidence>
<protein>
    <submittedName>
        <fullName evidence="1">Uncharacterized protein</fullName>
    </submittedName>
</protein>
<dbReference type="EMBL" id="JACCBT010000001">
    <property type="protein sequence ID" value="NYE16931.1"/>
    <property type="molecule type" value="Genomic_DNA"/>
</dbReference>
<sequence>MAENGKFYVNTGGRSDANTEAGLAINAAQSDKAAGGDGVVDIIADGQKVGQVSIHGDHATLAEELKDKMN</sequence>
<dbReference type="RefSeq" id="WP_179837391.1">
    <property type="nucleotide sequence ID" value="NZ_BMRD01000002.1"/>
</dbReference>
<dbReference type="AlphaFoldDB" id="A0A7Y9GIF2"/>
<proteinExistence type="predicted"/>
<keyword evidence="2" id="KW-1185">Reference proteome</keyword>
<evidence type="ECO:0000313" key="1">
    <source>
        <dbReference type="EMBL" id="NYE16931.1"/>
    </source>
</evidence>
<comment type="caution">
    <text evidence="1">The sequence shown here is derived from an EMBL/GenBank/DDBJ whole genome shotgun (WGS) entry which is preliminary data.</text>
</comment>
<name>A0A7Y9GIF2_9ACTN</name>
<reference evidence="1 2" key="1">
    <citation type="submission" date="2020-07" db="EMBL/GenBank/DDBJ databases">
        <title>Sequencing the genomes of 1000 actinobacteria strains.</title>
        <authorList>
            <person name="Klenk H.-P."/>
        </authorList>
    </citation>
    <scope>NUCLEOTIDE SEQUENCE [LARGE SCALE GENOMIC DNA]</scope>
    <source>
        <strain evidence="1 2">DSM 43461</strain>
    </source>
</reference>
<organism evidence="1 2">
    <name type="scientific">Actinomadura citrea</name>
    <dbReference type="NCBI Taxonomy" id="46158"/>
    <lineage>
        <taxon>Bacteria</taxon>
        <taxon>Bacillati</taxon>
        <taxon>Actinomycetota</taxon>
        <taxon>Actinomycetes</taxon>
        <taxon>Streptosporangiales</taxon>
        <taxon>Thermomonosporaceae</taxon>
        <taxon>Actinomadura</taxon>
    </lineage>
</organism>
<dbReference type="Proteomes" id="UP000591272">
    <property type="component" value="Unassembled WGS sequence"/>
</dbReference>
<accession>A0A7Y9GIF2</accession>